<dbReference type="InterPro" id="IPR043830">
    <property type="entry name" value="DUF5807"/>
</dbReference>
<evidence type="ECO:0000313" key="1">
    <source>
        <dbReference type="EMBL" id="MFC6905152.1"/>
    </source>
</evidence>
<protein>
    <submittedName>
        <fullName evidence="1">DUF5807 family protein</fullName>
    </submittedName>
</protein>
<reference evidence="1 2" key="1">
    <citation type="journal article" date="2019" name="Int. J. Syst. Evol. Microbiol.">
        <title>The Global Catalogue of Microorganisms (GCM) 10K type strain sequencing project: providing services to taxonomists for standard genome sequencing and annotation.</title>
        <authorList>
            <consortium name="The Broad Institute Genomics Platform"/>
            <consortium name="The Broad Institute Genome Sequencing Center for Infectious Disease"/>
            <person name="Wu L."/>
            <person name="Ma J."/>
        </authorList>
    </citation>
    <scope>NUCLEOTIDE SEQUENCE [LARGE SCALE GENOMIC DNA]</scope>
    <source>
        <strain evidence="1 2">CGMCC 1.3240</strain>
    </source>
</reference>
<name>A0ABD5V6L1_9EURY</name>
<gene>
    <name evidence="1" type="ORF">ACFQGH_08070</name>
</gene>
<dbReference type="Pfam" id="PF19123">
    <property type="entry name" value="DUF5807"/>
    <property type="match status" value="1"/>
</dbReference>
<sequence>MSRLEEFLAGERHEDVAIYLAEDVVDDLGKLADYGEEVEDGIVLVVPGESGRNAFSKVAGKDAMGFAKEAMGEEGEIETDLAGGTCPACGSAEFRFTFAFSEEQNEEVGGRYAEGDVIHAYAQCSCGTAFSDRWVVGERDADGSD</sequence>
<dbReference type="EMBL" id="JBHSXQ010000002">
    <property type="protein sequence ID" value="MFC6905152.1"/>
    <property type="molecule type" value="Genomic_DNA"/>
</dbReference>
<proteinExistence type="predicted"/>
<evidence type="ECO:0000313" key="2">
    <source>
        <dbReference type="Proteomes" id="UP001596312"/>
    </source>
</evidence>
<keyword evidence="2" id="KW-1185">Reference proteome</keyword>
<accession>A0ABD5V6L1</accession>
<organism evidence="1 2">
    <name type="scientific">Halalkalicoccus tibetensis</name>
    <dbReference type="NCBI Taxonomy" id="175632"/>
    <lineage>
        <taxon>Archaea</taxon>
        <taxon>Methanobacteriati</taxon>
        <taxon>Methanobacteriota</taxon>
        <taxon>Stenosarchaea group</taxon>
        <taxon>Halobacteria</taxon>
        <taxon>Halobacteriales</taxon>
        <taxon>Halococcaceae</taxon>
        <taxon>Halalkalicoccus</taxon>
    </lineage>
</organism>
<dbReference type="Proteomes" id="UP001596312">
    <property type="component" value="Unassembled WGS sequence"/>
</dbReference>
<dbReference type="AlphaFoldDB" id="A0ABD5V6L1"/>
<dbReference type="RefSeq" id="WP_340603664.1">
    <property type="nucleotide sequence ID" value="NZ_JBBMXV010000002.1"/>
</dbReference>
<comment type="caution">
    <text evidence="1">The sequence shown here is derived from an EMBL/GenBank/DDBJ whole genome shotgun (WGS) entry which is preliminary data.</text>
</comment>